<dbReference type="CDD" id="cd21155">
    <property type="entry name" value="PUA_MCTS-1-like"/>
    <property type="match status" value="1"/>
</dbReference>
<feature type="binding site" evidence="7">
    <location>
        <position position="536"/>
    </location>
    <ligand>
        <name>a divalent metal cation</name>
        <dbReference type="ChEBI" id="CHEBI:60240"/>
        <label>1</label>
    </ligand>
</feature>
<dbReference type="EMBL" id="CAMXCT030006622">
    <property type="protein sequence ID" value="CAL4804443.1"/>
    <property type="molecule type" value="Genomic_DNA"/>
</dbReference>
<proteinExistence type="inferred from homology"/>
<dbReference type="GO" id="GO:0003723">
    <property type="term" value="F:RNA binding"/>
    <property type="evidence" value="ECO:0007669"/>
    <property type="project" value="InterPro"/>
</dbReference>
<dbReference type="InterPro" id="IPR015947">
    <property type="entry name" value="PUA-like_sf"/>
</dbReference>
<dbReference type="FunFam" id="3.10.400.20:FF:000001">
    <property type="entry name" value="Malignant T-cell-amplified sequence 1"/>
    <property type="match status" value="1"/>
</dbReference>
<evidence type="ECO:0000256" key="3">
    <source>
        <dbReference type="ARBA" id="ARBA00022490"/>
    </source>
</evidence>
<dbReference type="EMBL" id="CAMXCT010006622">
    <property type="protein sequence ID" value="CAI4017131.1"/>
    <property type="molecule type" value="Genomic_DNA"/>
</dbReference>
<evidence type="ECO:0000256" key="5">
    <source>
        <dbReference type="ARBA" id="ARBA00022723"/>
    </source>
</evidence>
<comment type="catalytic activity">
    <reaction evidence="7">
        <text>Release of N-terminal amino acids, preferentially methionine, from peptides and arylamides.</text>
        <dbReference type="EC" id="3.4.11.18"/>
    </reaction>
</comment>
<dbReference type="Proteomes" id="UP001152797">
    <property type="component" value="Unassembled WGS sequence"/>
</dbReference>
<dbReference type="GO" id="GO:0070006">
    <property type="term" value="F:metalloaminopeptidase activity"/>
    <property type="evidence" value="ECO:0007669"/>
    <property type="project" value="UniProtKB-UniRule"/>
</dbReference>
<keyword evidence="12" id="KW-1185">Reference proteome</keyword>
<dbReference type="PANTHER" id="PTHR43330">
    <property type="entry name" value="METHIONINE AMINOPEPTIDASE"/>
    <property type="match status" value="1"/>
</dbReference>
<dbReference type="PRINTS" id="PR00599">
    <property type="entry name" value="MAPEPTIDASE"/>
</dbReference>
<feature type="binding site" evidence="7">
    <location>
        <position position="505"/>
    </location>
    <ligand>
        <name>a divalent metal cation</name>
        <dbReference type="ChEBI" id="CHEBI:60240"/>
        <label>2</label>
        <note>catalytic</note>
    </ligand>
</feature>
<dbReference type="HAMAP" id="MF_01974">
    <property type="entry name" value="MetAP_1"/>
    <property type="match status" value="1"/>
</dbReference>
<evidence type="ECO:0000256" key="4">
    <source>
        <dbReference type="ARBA" id="ARBA00022670"/>
    </source>
</evidence>
<name>A0A9P1DX76_9DINO</name>
<feature type="binding site" evidence="7">
    <location>
        <position position="472"/>
    </location>
    <ligand>
        <name>a divalent metal cation</name>
        <dbReference type="ChEBI" id="CHEBI:60240"/>
        <label>2</label>
        <note>catalytic</note>
    </ligand>
</feature>
<organism evidence="10">
    <name type="scientific">Cladocopium goreaui</name>
    <dbReference type="NCBI Taxonomy" id="2562237"/>
    <lineage>
        <taxon>Eukaryota</taxon>
        <taxon>Sar</taxon>
        <taxon>Alveolata</taxon>
        <taxon>Dinophyceae</taxon>
        <taxon>Suessiales</taxon>
        <taxon>Symbiodiniaceae</taxon>
        <taxon>Cladocopium</taxon>
    </lineage>
</organism>
<dbReference type="InterPro" id="IPR002478">
    <property type="entry name" value="PUA"/>
</dbReference>
<dbReference type="GO" id="GO:0005829">
    <property type="term" value="C:cytosol"/>
    <property type="evidence" value="ECO:0007669"/>
    <property type="project" value="TreeGrafter"/>
</dbReference>
<dbReference type="OrthoDB" id="10249667at2759"/>
<sequence>MDKDLISEPEAKRPCARPQVETGAIDQAGSTADELEAVVAKALRETADFDAKEAALADFEGFKFTGSLRPGRVSSQMPVPEGCRGPLPDYALHRKGLPRSEFLRSRTKTIPVLQGEDLEKMRQVCLQGREVLDLASRMLRPGITGDEIDRVVYVACRDRGLYPSPLNYMGFPKSICVSVNEVICHGIPDSRPLEDGDIVNLDVSVCLEGFHADLNETYFVGTCDEESHKLVRSSYNALKAATALIRPGRDPSLSLPRGDLTGAMFKGFSSSDVSGQNQVKSSVQRGIKQKIQEQYPRLEGVFKDIWPKDANMVIAKCKDHISLVVIEKVPLFWQERDGPWLPTIRLLHKYPSMMPKMQVDKGAIKFVLRGASIMCPGLTSPGGAMEDVPEGACVQVTAEGTEHACAVGIATMSTEAIRSVNKGICIDKIHYLDDGLWKLCELNCTLYRQLGAAIEKEAAENGCSVVTAFCGHGVGRLFHGPPDIPHFKKNKAVGVMKPGHVFTVEPMLNLGTSKKRLWPDGWTAATRDGQRSAQFEHSFLVTEEGFEVLTSRENASRTEMPDYDAAFFQRG</sequence>
<feature type="region of interest" description="Disordered" evidence="8">
    <location>
        <begin position="1"/>
        <end position="31"/>
    </location>
</feature>
<keyword evidence="4 7" id="KW-0645">Protease</keyword>
<keyword evidence="3" id="KW-0963">Cytoplasm</keyword>
<evidence type="ECO:0000259" key="9">
    <source>
        <dbReference type="SMART" id="SM00359"/>
    </source>
</evidence>
<feature type="binding site" evidence="7">
    <location>
        <position position="536"/>
    </location>
    <ligand>
        <name>a divalent metal cation</name>
        <dbReference type="ChEBI" id="CHEBI:60240"/>
        <label>2</label>
        <note>catalytic</note>
    </ligand>
</feature>
<comment type="caution">
    <text evidence="10">The sequence shown here is derived from an EMBL/GenBank/DDBJ whole genome shotgun (WGS) entry which is preliminary data.</text>
</comment>
<dbReference type="InterPro" id="IPR041366">
    <property type="entry name" value="Pre-PUA"/>
</dbReference>
<dbReference type="AlphaFoldDB" id="A0A9P1DX76"/>
<dbReference type="Gene3D" id="3.10.400.20">
    <property type="match status" value="1"/>
</dbReference>
<dbReference type="GO" id="GO:0046872">
    <property type="term" value="F:metal ion binding"/>
    <property type="evidence" value="ECO:0007669"/>
    <property type="project" value="UniProtKB-UniRule"/>
</dbReference>
<dbReference type="SUPFAM" id="SSF88697">
    <property type="entry name" value="PUA domain-like"/>
    <property type="match status" value="1"/>
</dbReference>
<dbReference type="NCBIfam" id="TIGR00451">
    <property type="entry name" value="unchar_dom_2"/>
    <property type="match status" value="1"/>
</dbReference>
<feature type="binding site" evidence="7">
    <location>
        <position position="213"/>
    </location>
    <ligand>
        <name>a divalent metal cation</name>
        <dbReference type="ChEBI" id="CHEBI:60240"/>
        <label>2</label>
        <note>catalytic</note>
    </ligand>
</feature>
<keyword evidence="2 7" id="KW-0031">Aminopeptidase</keyword>
<dbReference type="Gene3D" id="3.90.230.10">
    <property type="entry name" value="Creatinase/methionine aminopeptidase superfamily"/>
    <property type="match status" value="2"/>
</dbReference>
<keyword evidence="6 7" id="KW-0378">Hydrolase</keyword>
<evidence type="ECO:0000313" key="11">
    <source>
        <dbReference type="EMBL" id="CAL4804443.1"/>
    </source>
</evidence>
<feature type="binding site" evidence="7">
    <location>
        <position position="185"/>
    </location>
    <ligand>
        <name>substrate</name>
    </ligand>
</feature>
<evidence type="ECO:0000313" key="12">
    <source>
        <dbReference type="Proteomes" id="UP001152797"/>
    </source>
</evidence>
<dbReference type="Pfam" id="PF00557">
    <property type="entry name" value="Peptidase_M24"/>
    <property type="match status" value="2"/>
</dbReference>
<comment type="similarity">
    <text evidence="7">Belongs to the peptidase M24A family. Methionine aminopeptidase type 1 subfamily.</text>
</comment>
<dbReference type="InterPro" id="IPR004521">
    <property type="entry name" value="Uncharacterised_CHP00451"/>
</dbReference>
<dbReference type="GO" id="GO:0006508">
    <property type="term" value="P:proteolysis"/>
    <property type="evidence" value="ECO:0007669"/>
    <property type="project" value="UniProtKB-KW"/>
</dbReference>
<protein>
    <submittedName>
        <fullName evidence="11">Methionine aminopeptidase 1 (MAP 1) (MetAP 1) (Peptidase M 1)</fullName>
    </submittedName>
</protein>
<dbReference type="PANTHER" id="PTHR43330:SF7">
    <property type="entry name" value="METHIONINE AMINOPEPTIDASE 1"/>
    <property type="match status" value="1"/>
</dbReference>
<dbReference type="Pfam" id="PF17832">
    <property type="entry name" value="Pre-PUA"/>
    <property type="match status" value="1"/>
</dbReference>
<evidence type="ECO:0000256" key="1">
    <source>
        <dbReference type="ARBA" id="ARBA00004496"/>
    </source>
</evidence>
<feature type="binding site" evidence="7">
    <location>
        <position position="213"/>
    </location>
    <ligand>
        <name>a divalent metal cation</name>
        <dbReference type="ChEBI" id="CHEBI:60240"/>
        <label>1</label>
    </ligand>
</feature>
<evidence type="ECO:0000256" key="8">
    <source>
        <dbReference type="SAM" id="MobiDB-lite"/>
    </source>
</evidence>
<evidence type="ECO:0000256" key="6">
    <source>
        <dbReference type="ARBA" id="ARBA00022801"/>
    </source>
</evidence>
<dbReference type="SUPFAM" id="SSF55920">
    <property type="entry name" value="Creatinase/aminopeptidase"/>
    <property type="match status" value="2"/>
</dbReference>
<feature type="compositionally biased region" description="Basic and acidic residues" evidence="8">
    <location>
        <begin position="1"/>
        <end position="13"/>
    </location>
</feature>
<dbReference type="EMBL" id="CAMXCT020006622">
    <property type="protein sequence ID" value="CAL1170506.1"/>
    <property type="molecule type" value="Genomic_DNA"/>
</dbReference>
<comment type="cofactor">
    <cofactor evidence="7">
        <name>Co(2+)</name>
        <dbReference type="ChEBI" id="CHEBI:48828"/>
    </cofactor>
    <cofactor evidence="7">
        <name>Zn(2+)</name>
        <dbReference type="ChEBI" id="CHEBI:29105"/>
    </cofactor>
    <cofactor evidence="7">
        <name>Mn(2+)</name>
        <dbReference type="ChEBI" id="CHEBI:29035"/>
    </cofactor>
    <cofactor evidence="7">
        <name>Fe(2+)</name>
        <dbReference type="ChEBI" id="CHEBI:29033"/>
    </cofactor>
    <text evidence="7">Binds 2 divalent metal cations per subunit. Has a high-affinity and a low affinity metal-binding site. The true nature of the physiological cofactor is under debate. The enzyme is active with cobalt, zinc, manganese or divalent iron ions. Most likely, methionine aminopeptidases function as mononuclear Fe(2+)-metalloproteases under physiological conditions, and the catalytically relevant metal-binding site has been assigned to the histidine-containing high-affinity site.</text>
</comment>
<feature type="binding site" evidence="7">
    <location>
        <position position="479"/>
    </location>
    <ligand>
        <name>substrate</name>
    </ligand>
</feature>
<dbReference type="InterPro" id="IPR001714">
    <property type="entry name" value="Pept_M24_MAP"/>
</dbReference>
<evidence type="ECO:0000313" key="10">
    <source>
        <dbReference type="EMBL" id="CAI4017131.1"/>
    </source>
</evidence>
<gene>
    <name evidence="10" type="ORF">C1SCF055_LOCUS41803</name>
</gene>
<dbReference type="Pfam" id="PF01472">
    <property type="entry name" value="PUA"/>
    <property type="match status" value="1"/>
</dbReference>
<evidence type="ECO:0000256" key="7">
    <source>
        <dbReference type="HAMAP-Rule" id="MF_03174"/>
    </source>
</evidence>
<reference evidence="10" key="1">
    <citation type="submission" date="2022-10" db="EMBL/GenBank/DDBJ databases">
        <authorList>
            <person name="Chen Y."/>
            <person name="Dougan E. K."/>
            <person name="Chan C."/>
            <person name="Rhodes N."/>
            <person name="Thang M."/>
        </authorList>
    </citation>
    <scope>NUCLEOTIDE SEQUENCE</scope>
</reference>
<dbReference type="CDD" id="cd01086">
    <property type="entry name" value="MetAP1"/>
    <property type="match status" value="1"/>
</dbReference>
<accession>A0A9P1DX76</accession>
<evidence type="ECO:0000256" key="2">
    <source>
        <dbReference type="ARBA" id="ARBA00022438"/>
    </source>
</evidence>
<keyword evidence="5 7" id="KW-0479">Metal-binding</keyword>
<dbReference type="PROSITE" id="PS50890">
    <property type="entry name" value="PUA"/>
    <property type="match status" value="1"/>
</dbReference>
<feature type="domain" description="PUA" evidence="9">
    <location>
        <begin position="355"/>
        <end position="433"/>
    </location>
</feature>
<dbReference type="GO" id="GO:0004239">
    <property type="term" value="F:initiator methionyl aminopeptidase activity"/>
    <property type="evidence" value="ECO:0007669"/>
    <property type="project" value="UniProtKB-UniRule"/>
</dbReference>
<dbReference type="CDD" id="cd11609">
    <property type="entry name" value="MCT1_N"/>
    <property type="match status" value="1"/>
</dbReference>
<dbReference type="PROSITE" id="PS00680">
    <property type="entry name" value="MAP_1"/>
    <property type="match status" value="1"/>
</dbReference>
<dbReference type="SMART" id="SM00359">
    <property type="entry name" value="PUA"/>
    <property type="match status" value="1"/>
</dbReference>
<dbReference type="InterPro" id="IPR002467">
    <property type="entry name" value="Pept_M24A_MAP1"/>
</dbReference>
<feature type="binding site" evidence="7">
    <location>
        <position position="202"/>
    </location>
    <ligand>
        <name>a divalent metal cation</name>
        <dbReference type="ChEBI" id="CHEBI:60240"/>
        <label>1</label>
    </ligand>
</feature>
<dbReference type="InterPro" id="IPR000994">
    <property type="entry name" value="Pept_M24"/>
</dbReference>
<dbReference type="InterPro" id="IPR036005">
    <property type="entry name" value="Creatinase/aminopeptidase-like"/>
</dbReference>
<comment type="subcellular location">
    <subcellularLocation>
        <location evidence="1">Cytoplasm</location>
    </subcellularLocation>
</comment>
<reference evidence="11 12" key="2">
    <citation type="submission" date="2024-05" db="EMBL/GenBank/DDBJ databases">
        <authorList>
            <person name="Chen Y."/>
            <person name="Shah S."/>
            <person name="Dougan E. K."/>
            <person name="Thang M."/>
            <person name="Chan C."/>
        </authorList>
    </citation>
    <scope>NUCLEOTIDE SEQUENCE [LARGE SCALE GENOMIC DNA]</scope>
</reference>